<protein>
    <submittedName>
        <fullName evidence="1">Pyridine nucleotide-disulfide oxidoreductase-domain-containing protein</fullName>
    </submittedName>
</protein>
<accession>A0A6A5QB71</accession>
<gene>
    <name evidence="1" type="ORF">BDU57DRAFT_523018</name>
</gene>
<proteinExistence type="predicted"/>
<organism evidence="1 2">
    <name type="scientific">Ampelomyces quisqualis</name>
    <name type="common">Powdery mildew agent</name>
    <dbReference type="NCBI Taxonomy" id="50730"/>
    <lineage>
        <taxon>Eukaryota</taxon>
        <taxon>Fungi</taxon>
        <taxon>Dikarya</taxon>
        <taxon>Ascomycota</taxon>
        <taxon>Pezizomycotina</taxon>
        <taxon>Dothideomycetes</taxon>
        <taxon>Pleosporomycetidae</taxon>
        <taxon>Pleosporales</taxon>
        <taxon>Pleosporineae</taxon>
        <taxon>Phaeosphaeriaceae</taxon>
        <taxon>Ampelomyces</taxon>
    </lineage>
</organism>
<reference evidence="1" key="1">
    <citation type="journal article" date="2020" name="Stud. Mycol.">
        <title>101 Dothideomycetes genomes: a test case for predicting lifestyles and emergence of pathogens.</title>
        <authorList>
            <person name="Haridas S."/>
            <person name="Albert R."/>
            <person name="Binder M."/>
            <person name="Bloem J."/>
            <person name="Labutti K."/>
            <person name="Salamov A."/>
            <person name="Andreopoulos B."/>
            <person name="Baker S."/>
            <person name="Barry K."/>
            <person name="Bills G."/>
            <person name="Bluhm B."/>
            <person name="Cannon C."/>
            <person name="Castanera R."/>
            <person name="Culley D."/>
            <person name="Daum C."/>
            <person name="Ezra D."/>
            <person name="Gonzalez J."/>
            <person name="Henrissat B."/>
            <person name="Kuo A."/>
            <person name="Liang C."/>
            <person name="Lipzen A."/>
            <person name="Lutzoni F."/>
            <person name="Magnuson J."/>
            <person name="Mondo S."/>
            <person name="Nolan M."/>
            <person name="Ohm R."/>
            <person name="Pangilinan J."/>
            <person name="Park H.-J."/>
            <person name="Ramirez L."/>
            <person name="Alfaro M."/>
            <person name="Sun H."/>
            <person name="Tritt A."/>
            <person name="Yoshinaga Y."/>
            <person name="Zwiers L.-H."/>
            <person name="Turgeon B."/>
            <person name="Goodwin S."/>
            <person name="Spatafora J."/>
            <person name="Crous P."/>
            <person name="Grigoriev I."/>
        </authorList>
    </citation>
    <scope>NUCLEOTIDE SEQUENCE</scope>
    <source>
        <strain evidence="1">HMLAC05119</strain>
    </source>
</reference>
<evidence type="ECO:0000313" key="2">
    <source>
        <dbReference type="Proteomes" id="UP000800096"/>
    </source>
</evidence>
<evidence type="ECO:0000313" key="1">
    <source>
        <dbReference type="EMBL" id="KAF1912622.1"/>
    </source>
</evidence>
<dbReference type="AlphaFoldDB" id="A0A6A5QB71"/>
<sequence length="435" mass="48624">MAIVDNYARPGGHWTLAYPFVTLHQPSESYGVGSRKLGDGKIDKTGLNKGYFELATGDEIVGYYSRVMHDTFKPSGRVSYFPLHKYTTGGEFQSMTTGKRFRIGPNTRIVDTSYSKVTVPSMRRPHYEVSDKVNITTPNGLTTMKRPYGAYTLVGAGKTAFDSCIWMLNQGIDPKNIHWIMPRDAWFLERGYLQPPEATPNPEEQLAKKGEIFMESATTQEMFERMEAAGYGMRMDKNVRPTMMKIAILSRAEMELARTVKNIIRLGHVTRIDEDKVTLEKGTYKPVPDTLYIDCSASGFPYRPVVPIFNGNTITVQNIKFAQPSFSGALLALIDTTYGSDQKKNALCEPVPFCGTPEDFTATFLVGIKNRLKWFEEPKIMAWAEKSRLDFPILGPPPRDPEAAAAHNASVPQQLRALSGKLEEVVKNDTVAVPP</sequence>
<name>A0A6A5QB71_AMPQU</name>
<keyword evidence="2" id="KW-1185">Reference proteome</keyword>
<dbReference type="Proteomes" id="UP000800096">
    <property type="component" value="Unassembled WGS sequence"/>
</dbReference>
<dbReference type="OrthoDB" id="4114509at2759"/>
<dbReference type="EMBL" id="ML979140">
    <property type="protein sequence ID" value="KAF1912622.1"/>
    <property type="molecule type" value="Genomic_DNA"/>
</dbReference>